<dbReference type="AlphaFoldDB" id="A0A2H0WPK7"/>
<feature type="compositionally biased region" description="Polar residues" evidence="1">
    <location>
        <begin position="122"/>
        <end position="139"/>
    </location>
</feature>
<evidence type="ECO:0000256" key="1">
    <source>
        <dbReference type="SAM" id="MobiDB-lite"/>
    </source>
</evidence>
<feature type="region of interest" description="Disordered" evidence="1">
    <location>
        <begin position="122"/>
        <end position="159"/>
    </location>
</feature>
<comment type="caution">
    <text evidence="2">The sequence shown here is derived from an EMBL/GenBank/DDBJ whole genome shotgun (WGS) entry which is preliminary data.</text>
</comment>
<evidence type="ECO:0000313" key="2">
    <source>
        <dbReference type="EMBL" id="PIS14561.1"/>
    </source>
</evidence>
<organism evidence="2 3">
    <name type="scientific">Candidatus Shapirobacteria bacterium CG09_land_8_20_14_0_10_39_12</name>
    <dbReference type="NCBI Taxonomy" id="1974885"/>
    <lineage>
        <taxon>Bacteria</taxon>
        <taxon>Candidatus Shapironibacteriota</taxon>
    </lineage>
</organism>
<dbReference type="InterPro" id="IPR036390">
    <property type="entry name" value="WH_DNA-bd_sf"/>
</dbReference>
<sequence length="247" mass="28477">MKQPKFNIKDESQDRKYFSIVPNYIINHSTLEERGFYLTLKRIAGEDSKVFYSARELGKQCGVSKDTVYRLLRLLVKRGWIKEAGTIPAKTKPRMTYAIVDIWDKNNEFYLNKKIVSNEGQSQSSEQIVVKQGQTSSQTKDTKEEPGKEKPNKEINREKGLIPLKNKYSSIDSIGPTEFQAVAEYYQVPLAFVRSKYDDMVNWHESTGKVRKNWLATLRNFVKLDAIKIRKEVSNVDKKRGIDASGI</sequence>
<accession>A0A2H0WPK7</accession>
<dbReference type="Proteomes" id="UP000230775">
    <property type="component" value="Unassembled WGS sequence"/>
</dbReference>
<evidence type="ECO:0000313" key="3">
    <source>
        <dbReference type="Proteomes" id="UP000230775"/>
    </source>
</evidence>
<gene>
    <name evidence="2" type="ORF">COT64_02020</name>
</gene>
<protein>
    <recommendedName>
        <fullName evidence="4">Helix-turn-helix domain-containing protein</fullName>
    </recommendedName>
</protein>
<evidence type="ECO:0008006" key="4">
    <source>
        <dbReference type="Google" id="ProtNLM"/>
    </source>
</evidence>
<name>A0A2H0WPK7_9BACT</name>
<dbReference type="Pfam" id="PF13730">
    <property type="entry name" value="HTH_36"/>
    <property type="match status" value="1"/>
</dbReference>
<dbReference type="InterPro" id="IPR036388">
    <property type="entry name" value="WH-like_DNA-bd_sf"/>
</dbReference>
<proteinExistence type="predicted"/>
<feature type="compositionally biased region" description="Basic and acidic residues" evidence="1">
    <location>
        <begin position="140"/>
        <end position="159"/>
    </location>
</feature>
<dbReference type="SUPFAM" id="SSF46785">
    <property type="entry name" value="Winged helix' DNA-binding domain"/>
    <property type="match status" value="1"/>
</dbReference>
<reference evidence="3" key="1">
    <citation type="submission" date="2017-09" db="EMBL/GenBank/DDBJ databases">
        <title>Depth-based differentiation of microbial function through sediment-hosted aquifers and enrichment of novel symbionts in the deep terrestrial subsurface.</title>
        <authorList>
            <person name="Probst A.J."/>
            <person name="Ladd B."/>
            <person name="Jarett J.K."/>
            <person name="Geller-Mcgrath D.E."/>
            <person name="Sieber C.M.K."/>
            <person name="Emerson J.B."/>
            <person name="Anantharaman K."/>
            <person name="Thomas B.C."/>
            <person name="Malmstrom R."/>
            <person name="Stieglmeier M."/>
            <person name="Klingl A."/>
            <person name="Woyke T."/>
            <person name="Ryan C.M."/>
            <person name="Banfield J.F."/>
        </authorList>
    </citation>
    <scope>NUCLEOTIDE SEQUENCE [LARGE SCALE GENOMIC DNA]</scope>
</reference>
<dbReference type="Gene3D" id="1.10.10.10">
    <property type="entry name" value="Winged helix-like DNA-binding domain superfamily/Winged helix DNA-binding domain"/>
    <property type="match status" value="1"/>
</dbReference>
<dbReference type="EMBL" id="PEZI01000042">
    <property type="protein sequence ID" value="PIS14561.1"/>
    <property type="molecule type" value="Genomic_DNA"/>
</dbReference>